<keyword evidence="1" id="KW-0812">Transmembrane</keyword>
<dbReference type="Proteomes" id="UP001597344">
    <property type="component" value="Unassembled WGS sequence"/>
</dbReference>
<evidence type="ECO:0000313" key="3">
    <source>
        <dbReference type="Proteomes" id="UP001597344"/>
    </source>
</evidence>
<protein>
    <submittedName>
        <fullName evidence="2">Uncharacterized protein</fullName>
    </submittedName>
</protein>
<evidence type="ECO:0000256" key="1">
    <source>
        <dbReference type="SAM" id="Phobius"/>
    </source>
</evidence>
<keyword evidence="1" id="KW-1133">Transmembrane helix</keyword>
<proteinExistence type="predicted"/>
<keyword evidence="3" id="KW-1185">Reference proteome</keyword>
<evidence type="ECO:0000313" key="2">
    <source>
        <dbReference type="EMBL" id="MFD2187301.1"/>
    </source>
</evidence>
<organism evidence="2 3">
    <name type="scientific">Aquimarina celericrescens</name>
    <dbReference type="NCBI Taxonomy" id="1964542"/>
    <lineage>
        <taxon>Bacteria</taxon>
        <taxon>Pseudomonadati</taxon>
        <taxon>Bacteroidota</taxon>
        <taxon>Flavobacteriia</taxon>
        <taxon>Flavobacteriales</taxon>
        <taxon>Flavobacteriaceae</taxon>
        <taxon>Aquimarina</taxon>
    </lineage>
</organism>
<keyword evidence="1" id="KW-0472">Membrane</keyword>
<dbReference type="RefSeq" id="WP_378320294.1">
    <property type="nucleotide sequence ID" value="NZ_JBHUHY010000011.1"/>
</dbReference>
<gene>
    <name evidence="2" type="ORF">ACFSJT_10920</name>
</gene>
<feature type="transmembrane region" description="Helical" evidence="1">
    <location>
        <begin position="107"/>
        <end position="129"/>
    </location>
</feature>
<dbReference type="EMBL" id="JBHUHY010000011">
    <property type="protein sequence ID" value="MFD2187301.1"/>
    <property type="molecule type" value="Genomic_DNA"/>
</dbReference>
<accession>A0ABW5AZJ7</accession>
<sequence>MKTINFNQKTKSLLLSIRSMFSAVLYALFLFIYVVSGESNSTEYLYLEVYNVTLLYIIINMLLFANDILSPKTKYVFSKNFVEVLLITLLSTILIISLFTLKTSINAYPLSSILIKSNAIIVIMVSFFIHRNIVMNLGIQ</sequence>
<name>A0ABW5AZJ7_9FLAO</name>
<feature type="transmembrane region" description="Helical" evidence="1">
    <location>
        <begin position="49"/>
        <end position="69"/>
    </location>
</feature>
<reference evidence="3" key="1">
    <citation type="journal article" date="2019" name="Int. J. Syst. Evol. Microbiol.">
        <title>The Global Catalogue of Microorganisms (GCM) 10K type strain sequencing project: providing services to taxonomists for standard genome sequencing and annotation.</title>
        <authorList>
            <consortium name="The Broad Institute Genomics Platform"/>
            <consortium name="The Broad Institute Genome Sequencing Center for Infectious Disease"/>
            <person name="Wu L."/>
            <person name="Ma J."/>
        </authorList>
    </citation>
    <scope>NUCLEOTIDE SEQUENCE [LARGE SCALE GENOMIC DNA]</scope>
    <source>
        <strain evidence="3">DT92</strain>
    </source>
</reference>
<comment type="caution">
    <text evidence="2">The sequence shown here is derived from an EMBL/GenBank/DDBJ whole genome shotgun (WGS) entry which is preliminary data.</text>
</comment>
<feature type="transmembrane region" description="Helical" evidence="1">
    <location>
        <begin position="12"/>
        <end position="34"/>
    </location>
</feature>
<feature type="transmembrane region" description="Helical" evidence="1">
    <location>
        <begin position="81"/>
        <end position="101"/>
    </location>
</feature>